<protein>
    <recommendedName>
        <fullName evidence="8">Chaperone protein DnaK</fullName>
    </recommendedName>
    <alternativeName>
        <fullName evidence="8">HSP70</fullName>
    </alternativeName>
    <alternativeName>
        <fullName evidence="8">Heat shock 70 kDa protein</fullName>
    </alternativeName>
    <alternativeName>
        <fullName evidence="8">Heat shock protein 70</fullName>
    </alternativeName>
</protein>
<dbReference type="PROSITE" id="PS00297">
    <property type="entry name" value="HSP70_1"/>
    <property type="match status" value="1"/>
</dbReference>
<evidence type="ECO:0000256" key="9">
    <source>
        <dbReference type="RuleBase" id="RU003322"/>
    </source>
</evidence>
<evidence type="ECO:0000256" key="10">
    <source>
        <dbReference type="SAM" id="MobiDB-lite"/>
    </source>
</evidence>
<dbReference type="Proteomes" id="UP000078468">
    <property type="component" value="Chromosome"/>
</dbReference>
<dbReference type="RefSeq" id="WP_064728392.1">
    <property type="nucleotide sequence ID" value="NZ_BMRX01000008.1"/>
</dbReference>
<keyword evidence="6 8" id="KW-0346">Stress response</keyword>
<keyword evidence="4 8" id="KW-0547">Nucleotide-binding</keyword>
<comment type="function">
    <text evidence="1 8">Acts as a chaperone.</text>
</comment>
<dbReference type="InterPro" id="IPR012725">
    <property type="entry name" value="Chaperone_DnaK"/>
</dbReference>
<dbReference type="GO" id="GO:0140662">
    <property type="term" value="F:ATP-dependent protein folding chaperone"/>
    <property type="evidence" value="ECO:0007669"/>
    <property type="project" value="InterPro"/>
</dbReference>
<dbReference type="PROSITE" id="PS01036">
    <property type="entry name" value="HSP70_3"/>
    <property type="match status" value="1"/>
</dbReference>
<dbReference type="FunFam" id="3.30.420.40:FF:000004">
    <property type="entry name" value="Molecular chaperone DnaK"/>
    <property type="match status" value="1"/>
</dbReference>
<dbReference type="EMBL" id="CP015866">
    <property type="protein sequence ID" value="ANJ08010.1"/>
    <property type="molecule type" value="Genomic_DNA"/>
</dbReference>
<evidence type="ECO:0000256" key="2">
    <source>
        <dbReference type="ARBA" id="ARBA00007381"/>
    </source>
</evidence>
<keyword evidence="7 8" id="KW-0143">Chaperone</keyword>
<dbReference type="GO" id="GO:0005524">
    <property type="term" value="F:ATP binding"/>
    <property type="evidence" value="ECO:0007669"/>
    <property type="project" value="UniProtKB-UniRule"/>
</dbReference>
<dbReference type="CDD" id="cd10234">
    <property type="entry name" value="ASKHA_NBD_HSP70_DnaK-like"/>
    <property type="match status" value="1"/>
</dbReference>
<dbReference type="KEGG" id="spav:Spa2297_14020"/>
<dbReference type="InterPro" id="IPR029048">
    <property type="entry name" value="HSP70_C_sf"/>
</dbReference>
<dbReference type="AlphaFoldDB" id="A0A191UZB7"/>
<dbReference type="HAMAP" id="MF_00332">
    <property type="entry name" value="DnaK"/>
    <property type="match status" value="1"/>
</dbReference>
<dbReference type="GO" id="GO:0051082">
    <property type="term" value="F:unfolded protein binding"/>
    <property type="evidence" value="ECO:0007669"/>
    <property type="project" value="InterPro"/>
</dbReference>
<dbReference type="InterPro" id="IPR013126">
    <property type="entry name" value="Hsp_70_fam"/>
</dbReference>
<dbReference type="FunFam" id="1.20.1270.10:FF:000001">
    <property type="entry name" value="Molecular chaperone DnaK"/>
    <property type="match status" value="1"/>
</dbReference>
<evidence type="ECO:0000256" key="7">
    <source>
        <dbReference type="ARBA" id="ARBA00023186"/>
    </source>
</evidence>
<evidence type="ECO:0000256" key="3">
    <source>
        <dbReference type="ARBA" id="ARBA00022553"/>
    </source>
</evidence>
<dbReference type="Gene3D" id="2.60.34.10">
    <property type="entry name" value="Substrate Binding Domain Of DNAk, Chain A, domain 1"/>
    <property type="match status" value="1"/>
</dbReference>
<keyword evidence="5 8" id="KW-0067">ATP-binding</keyword>
<evidence type="ECO:0000256" key="5">
    <source>
        <dbReference type="ARBA" id="ARBA00022840"/>
    </source>
</evidence>
<dbReference type="InterPro" id="IPR018181">
    <property type="entry name" value="Heat_shock_70_CS"/>
</dbReference>
<evidence type="ECO:0000256" key="8">
    <source>
        <dbReference type="HAMAP-Rule" id="MF_00332"/>
    </source>
</evidence>
<evidence type="ECO:0000256" key="1">
    <source>
        <dbReference type="ARBA" id="ARBA00002290"/>
    </source>
</evidence>
<dbReference type="Gene3D" id="3.30.420.40">
    <property type="match status" value="2"/>
</dbReference>
<dbReference type="SUPFAM" id="SSF53067">
    <property type="entry name" value="Actin-like ATPase domain"/>
    <property type="match status" value="2"/>
</dbReference>
<dbReference type="FunFam" id="3.90.640.10:FF:000003">
    <property type="entry name" value="Molecular chaperone DnaK"/>
    <property type="match status" value="1"/>
</dbReference>
<dbReference type="PRINTS" id="PR00301">
    <property type="entry name" value="HEATSHOCK70"/>
</dbReference>
<organism evidence="11 12">
    <name type="scientific">Streptomyces parvulus</name>
    <dbReference type="NCBI Taxonomy" id="146923"/>
    <lineage>
        <taxon>Bacteria</taxon>
        <taxon>Bacillati</taxon>
        <taxon>Actinomycetota</taxon>
        <taxon>Actinomycetes</taxon>
        <taxon>Kitasatosporales</taxon>
        <taxon>Streptomycetaceae</taxon>
        <taxon>Streptomyces</taxon>
    </lineage>
</organism>
<comment type="similarity">
    <text evidence="2 8 9">Belongs to the heat shock protein 70 family.</text>
</comment>
<reference evidence="11 12" key="1">
    <citation type="submission" date="2016-05" db="EMBL/GenBank/DDBJ databases">
        <title>Non-Contiguous Finished Genome Sequence of Streptomyces parvulus 2297 Integrated Site-Specifically with Actinophage R4.</title>
        <authorList>
            <person name="Nishizawa T."/>
            <person name="Miura T."/>
            <person name="Harada C."/>
            <person name="Guo Y."/>
            <person name="Narisawa K."/>
            <person name="Ohta H."/>
            <person name="Takahashi H."/>
            <person name="Shirai M."/>
        </authorList>
    </citation>
    <scope>NUCLEOTIDE SEQUENCE [LARGE SCALE GENOMIC DNA]</scope>
    <source>
        <strain evidence="11 12">2297</strain>
    </source>
</reference>
<dbReference type="InterPro" id="IPR043129">
    <property type="entry name" value="ATPase_NBD"/>
</dbReference>
<dbReference type="FunFam" id="2.60.34.10:FF:000014">
    <property type="entry name" value="Chaperone protein DnaK HSP70"/>
    <property type="match status" value="1"/>
</dbReference>
<name>A0A191UZB7_9ACTN</name>
<gene>
    <name evidence="8" type="primary">dnaK</name>
    <name evidence="11" type="ORF">Spa2297_14020</name>
</gene>
<feature type="region of interest" description="Disordered" evidence="10">
    <location>
        <begin position="595"/>
        <end position="631"/>
    </location>
</feature>
<evidence type="ECO:0000256" key="4">
    <source>
        <dbReference type="ARBA" id="ARBA00022741"/>
    </source>
</evidence>
<dbReference type="Pfam" id="PF00012">
    <property type="entry name" value="HSP70"/>
    <property type="match status" value="1"/>
</dbReference>
<feature type="modified residue" description="Phosphothreonine; by autocatalysis" evidence="8">
    <location>
        <position position="196"/>
    </location>
</feature>
<dbReference type="GeneID" id="91306008"/>
<accession>A0A191UZB7</accession>
<feature type="compositionally biased region" description="Low complexity" evidence="10">
    <location>
        <begin position="595"/>
        <end position="613"/>
    </location>
</feature>
<evidence type="ECO:0000256" key="6">
    <source>
        <dbReference type="ARBA" id="ARBA00023016"/>
    </source>
</evidence>
<dbReference type="PROSITE" id="PS00329">
    <property type="entry name" value="HSP70_2"/>
    <property type="match status" value="1"/>
</dbReference>
<evidence type="ECO:0000313" key="11">
    <source>
        <dbReference type="EMBL" id="ANJ08010.1"/>
    </source>
</evidence>
<dbReference type="InterPro" id="IPR029047">
    <property type="entry name" value="HSP70_peptide-bd_sf"/>
</dbReference>
<dbReference type="NCBIfam" id="NF001413">
    <property type="entry name" value="PRK00290.1"/>
    <property type="match status" value="1"/>
</dbReference>
<dbReference type="NCBIfam" id="TIGR02350">
    <property type="entry name" value="prok_dnaK"/>
    <property type="match status" value="1"/>
</dbReference>
<dbReference type="Gene3D" id="1.20.1270.10">
    <property type="match status" value="1"/>
</dbReference>
<evidence type="ECO:0000313" key="12">
    <source>
        <dbReference type="Proteomes" id="UP000078468"/>
    </source>
</evidence>
<dbReference type="PANTHER" id="PTHR19375">
    <property type="entry name" value="HEAT SHOCK PROTEIN 70KDA"/>
    <property type="match status" value="1"/>
</dbReference>
<dbReference type="SUPFAM" id="SSF100920">
    <property type="entry name" value="Heat shock protein 70kD (HSP70), peptide-binding domain"/>
    <property type="match status" value="1"/>
</dbReference>
<proteinExistence type="evidence at transcript level"/>
<dbReference type="Gene3D" id="3.90.640.10">
    <property type="entry name" value="Actin, Chain A, domain 4"/>
    <property type="match status" value="1"/>
</dbReference>
<keyword evidence="3 8" id="KW-0597">Phosphoprotein</keyword>
<sequence>MAKAVGIDLGTTNSVIAVWEGGEPSVVPNNEGNRTTPSVVAFTDSGERLVGQLARRQAILNPKGTIYSAKRFIGRHFDEISDEARAVAYDVVEGDGGAARFKVGDKLYAPEEISAQVLRKLADDASKQLGERVTEAVITVPAYFNDAQRTATKDAGRIAGLEVLRIINEPTAAALAYGMDKKQHETVLVFDLGGGTFDVSILDVGDGVVEVRSTAGDSHLGGDDFDRRLVDHLADDFQKENGVDLRKDPQALQRLFEAAEKAKTELSSVTQTQVSLPFITADASGPKHLTDSVMRSTFEQITSDLVERCLGPVQQAMADAKVGESDIDEVILVGGSTRIPAVQSLVRRLTGGKDPNMSVNPDEVVALGAAIQAGVLKGEVKDVLLLDVTPLSLGVETRGGVMTKIIERNTTIPVRRSETFSTAEDNQPAVDVVVLQGERERAADNRVLGRFQLTDIRQAPRGEPQIEVTFDIDANGILEVKARDRDTGKEQGITISESSNLDRSEVERMVQEAERNQGEDQALREAVDARNELDAVAYQVEKRLAELGDAAPAHEKARAEMLVSDARTAVKEEAGVERVRPLTSELQQVLAGLAAAQQSATAAGGPGQDTADGGAAGGDDDDVIDAEFDKD</sequence>
<comment type="induction">
    <text evidence="8">By stress conditions e.g. heat shock.</text>
</comment>
<feature type="compositionally biased region" description="Acidic residues" evidence="10">
    <location>
        <begin position="618"/>
        <end position="631"/>
    </location>
</feature>